<protein>
    <submittedName>
        <fullName evidence="4">Protein ytp1</fullName>
    </submittedName>
</protein>
<sequence length="457" mass="51417">MVKSQQLKVILLLLVSTILPVFALQTRDMHMHGMDDTDDLTRPEITHGISKSFHWVATIFFLFMVPGMSTAFSFAKKTHTAVVLQCISGIYALLEAIVLRFPDGNGEENATSRATAWVALILTGLSLFFGMLSSGTKLVISNKKLNKFASKTGEETLNKIHSYLSLFSTIVGWVKVCLAPVAMFGFCRDIHTGQCLAHGIMGSSFVFYGFIYSMVLQIPWLRNSNSGYSQDYIDSWIMCLYGIVNTFTEHRWGREDWFMHDYQHTAMGIIWWAGGILGIYLSRNNKRTFIPSLLIIFTGWSMTQHAQRLIISTKVHLFFGIVLMVGGALRIFEISVLLRDKRSAGEILSFQYLAPFCLVCSGILFMGATEEQVTLVLRLGADQSAYILVAISGAFLVYFWILVCLDLYVYLAQEQDNVGFLDQYVTSRKLPEGPVEFELEGDALQNQIDARSDSFDM</sequence>
<keyword evidence="1" id="KW-0812">Transmembrane</keyword>
<feature type="transmembrane region" description="Helical" evidence="1">
    <location>
        <begin position="196"/>
        <end position="220"/>
    </location>
</feature>
<keyword evidence="2" id="KW-0732">Signal</keyword>
<evidence type="ECO:0000259" key="3">
    <source>
        <dbReference type="Pfam" id="PF10355"/>
    </source>
</evidence>
<evidence type="ECO:0000256" key="1">
    <source>
        <dbReference type="SAM" id="Phobius"/>
    </source>
</evidence>
<feature type="transmembrane region" description="Helical" evidence="1">
    <location>
        <begin position="114"/>
        <end position="140"/>
    </location>
</feature>
<dbReference type="EMBL" id="PUHR01000034">
    <property type="protein sequence ID" value="KAG0669736.1"/>
    <property type="molecule type" value="Genomic_DNA"/>
</dbReference>
<comment type="caution">
    <text evidence="4">The sequence shown here is derived from an EMBL/GenBank/DDBJ whole genome shotgun (WGS) entry which is preliminary data.</text>
</comment>
<keyword evidence="1" id="KW-1133">Transmembrane helix</keyword>
<keyword evidence="5" id="KW-1185">Reference proteome</keyword>
<dbReference type="OrthoDB" id="4137487at2759"/>
<dbReference type="PANTHER" id="PTHR31685:SF2">
    <property type="entry name" value="PROTEIN YTP1"/>
    <property type="match status" value="1"/>
</dbReference>
<gene>
    <name evidence="4" type="primary">YTP1</name>
    <name evidence="4" type="ORF">C6P45_003370</name>
</gene>
<feature type="transmembrane region" description="Helical" evidence="1">
    <location>
        <begin position="160"/>
        <end position="184"/>
    </location>
</feature>
<evidence type="ECO:0000313" key="5">
    <source>
        <dbReference type="Proteomes" id="UP000750334"/>
    </source>
</evidence>
<evidence type="ECO:0000256" key="2">
    <source>
        <dbReference type="SAM" id="SignalP"/>
    </source>
</evidence>
<feature type="transmembrane region" description="Helical" evidence="1">
    <location>
        <begin position="350"/>
        <end position="367"/>
    </location>
</feature>
<organism evidence="4 5">
    <name type="scientific">Maudiozyma exigua</name>
    <name type="common">Yeast</name>
    <name type="synonym">Kazachstania exigua</name>
    <dbReference type="NCBI Taxonomy" id="34358"/>
    <lineage>
        <taxon>Eukaryota</taxon>
        <taxon>Fungi</taxon>
        <taxon>Dikarya</taxon>
        <taxon>Ascomycota</taxon>
        <taxon>Saccharomycotina</taxon>
        <taxon>Saccharomycetes</taxon>
        <taxon>Saccharomycetales</taxon>
        <taxon>Saccharomycetaceae</taxon>
        <taxon>Maudiozyma</taxon>
    </lineage>
</organism>
<dbReference type="PANTHER" id="PTHR31685">
    <property type="entry name" value="INTEGRAL MEMBRANE PROTEIN (AFU_ORTHOLOGUE AFUA_6G12730)-RELATED"/>
    <property type="match status" value="1"/>
</dbReference>
<keyword evidence="1" id="KW-0472">Membrane</keyword>
<feature type="transmembrane region" description="Helical" evidence="1">
    <location>
        <begin position="317"/>
        <end position="338"/>
    </location>
</feature>
<feature type="transmembrane region" description="Helical" evidence="1">
    <location>
        <begin position="262"/>
        <end position="281"/>
    </location>
</feature>
<feature type="transmembrane region" description="Helical" evidence="1">
    <location>
        <begin position="232"/>
        <end position="250"/>
    </location>
</feature>
<feature type="domain" description="Protein YTP1-like C-terminal" evidence="3">
    <location>
        <begin position="172"/>
        <end position="407"/>
    </location>
</feature>
<reference evidence="4 5" key="1">
    <citation type="submission" date="2020-11" db="EMBL/GenBank/DDBJ databases">
        <title>Kefir isolates.</title>
        <authorList>
            <person name="Marcisauskas S."/>
            <person name="Kim Y."/>
            <person name="Blasche S."/>
        </authorList>
    </citation>
    <scope>NUCLEOTIDE SEQUENCE [LARGE SCALE GENOMIC DNA]</scope>
    <source>
        <strain evidence="4 5">OG2</strain>
    </source>
</reference>
<proteinExistence type="predicted"/>
<evidence type="ECO:0000313" key="4">
    <source>
        <dbReference type="EMBL" id="KAG0669736.1"/>
    </source>
</evidence>
<feature type="transmembrane region" description="Helical" evidence="1">
    <location>
        <begin position="53"/>
        <end position="75"/>
    </location>
</feature>
<dbReference type="InterPro" id="IPR018827">
    <property type="entry name" value="YTP1_C"/>
</dbReference>
<feature type="transmembrane region" description="Helical" evidence="1">
    <location>
        <begin position="387"/>
        <end position="411"/>
    </location>
</feature>
<feature type="chain" id="PRO_5040443994" evidence="2">
    <location>
        <begin position="24"/>
        <end position="457"/>
    </location>
</feature>
<accession>A0A9P7BAF2</accession>
<name>A0A9P7BAF2_MAUEX</name>
<dbReference type="Proteomes" id="UP000750334">
    <property type="component" value="Unassembled WGS sequence"/>
</dbReference>
<feature type="transmembrane region" description="Helical" evidence="1">
    <location>
        <begin position="293"/>
        <end position="311"/>
    </location>
</feature>
<feature type="signal peptide" evidence="2">
    <location>
        <begin position="1"/>
        <end position="23"/>
    </location>
</feature>
<feature type="transmembrane region" description="Helical" evidence="1">
    <location>
        <begin position="82"/>
        <end position="102"/>
    </location>
</feature>
<dbReference type="AlphaFoldDB" id="A0A9P7BAF2"/>
<dbReference type="Pfam" id="PF10355">
    <property type="entry name" value="Ytp1"/>
    <property type="match status" value="1"/>
</dbReference>